<dbReference type="Gene3D" id="3.90.550.10">
    <property type="entry name" value="Spore Coat Polysaccharide Biosynthesis Protein SpsA, Chain A"/>
    <property type="match status" value="1"/>
</dbReference>
<accession>A0A1W2C1H5</accession>
<reference evidence="2 3" key="1">
    <citation type="submission" date="2017-04" db="EMBL/GenBank/DDBJ databases">
        <authorList>
            <person name="Afonso C.L."/>
            <person name="Miller P.J."/>
            <person name="Scott M.A."/>
            <person name="Spackman E."/>
            <person name="Goraichik I."/>
            <person name="Dimitrov K.M."/>
            <person name="Suarez D.L."/>
            <person name="Swayne D.E."/>
        </authorList>
    </citation>
    <scope>NUCLEOTIDE SEQUENCE [LARGE SCALE GENOMIC DNA]</scope>
    <source>
        <strain evidence="2 3">DSM 12816</strain>
    </source>
</reference>
<dbReference type="STRING" id="1122930.SAMN02745168_2484"/>
<proteinExistence type="predicted"/>
<keyword evidence="2" id="KW-0808">Transferase</keyword>
<keyword evidence="3" id="KW-1185">Reference proteome</keyword>
<dbReference type="InterPro" id="IPR029044">
    <property type="entry name" value="Nucleotide-diphossugar_trans"/>
</dbReference>
<sequence length="235" mass="27150">MGMPSISVIVPCYNYGRFLKECLESVFAQTFRDFEVLVVDDGSEDDTREAVRNFSAARYFYQEHRGISEARNRGLREAGGEWIAFLDADDLWLPDKLEKQMAYLRTHPDCSVLFTGFENFYDGDPAELNKKVVRLLNITNRVLLPTACVRACLFRTYGGFREDFPYGEDTEWLARIRIGGEDLSHCLDEVLYRRRIHGQNVTLSYESNNKDAVMQIAAASLRSARNFRKSREEKK</sequence>
<name>A0A1W2C1H5_9FIRM</name>
<dbReference type="InterPro" id="IPR050834">
    <property type="entry name" value="Glycosyltransf_2"/>
</dbReference>
<gene>
    <name evidence="2" type="ORF">SAMN02745168_2484</name>
</gene>
<dbReference type="PANTHER" id="PTHR43685:SF2">
    <property type="entry name" value="GLYCOSYLTRANSFERASE 2-LIKE DOMAIN-CONTAINING PROTEIN"/>
    <property type="match status" value="1"/>
</dbReference>
<evidence type="ECO:0000313" key="3">
    <source>
        <dbReference type="Proteomes" id="UP000192790"/>
    </source>
</evidence>
<organism evidence="2 3">
    <name type="scientific">Papillibacter cinnamivorans DSM 12816</name>
    <dbReference type="NCBI Taxonomy" id="1122930"/>
    <lineage>
        <taxon>Bacteria</taxon>
        <taxon>Bacillati</taxon>
        <taxon>Bacillota</taxon>
        <taxon>Clostridia</taxon>
        <taxon>Eubacteriales</taxon>
        <taxon>Oscillospiraceae</taxon>
        <taxon>Papillibacter</taxon>
    </lineage>
</organism>
<dbReference type="SUPFAM" id="SSF53448">
    <property type="entry name" value="Nucleotide-diphospho-sugar transferases"/>
    <property type="match status" value="1"/>
</dbReference>
<dbReference type="PANTHER" id="PTHR43685">
    <property type="entry name" value="GLYCOSYLTRANSFERASE"/>
    <property type="match status" value="1"/>
</dbReference>
<dbReference type="AlphaFoldDB" id="A0A1W2C1H5"/>
<dbReference type="EMBL" id="FWXW01000007">
    <property type="protein sequence ID" value="SMC78588.1"/>
    <property type="molecule type" value="Genomic_DNA"/>
</dbReference>
<dbReference type="Pfam" id="PF00535">
    <property type="entry name" value="Glycos_transf_2"/>
    <property type="match status" value="1"/>
</dbReference>
<dbReference type="InterPro" id="IPR001173">
    <property type="entry name" value="Glyco_trans_2-like"/>
</dbReference>
<dbReference type="Proteomes" id="UP000192790">
    <property type="component" value="Unassembled WGS sequence"/>
</dbReference>
<evidence type="ECO:0000313" key="2">
    <source>
        <dbReference type="EMBL" id="SMC78588.1"/>
    </source>
</evidence>
<protein>
    <submittedName>
        <fullName evidence="2">Glycosyl transferase family 2</fullName>
    </submittedName>
</protein>
<dbReference type="GO" id="GO:0016740">
    <property type="term" value="F:transferase activity"/>
    <property type="evidence" value="ECO:0007669"/>
    <property type="project" value="UniProtKB-KW"/>
</dbReference>
<evidence type="ECO:0000259" key="1">
    <source>
        <dbReference type="Pfam" id="PF00535"/>
    </source>
</evidence>
<feature type="domain" description="Glycosyltransferase 2-like" evidence="1">
    <location>
        <begin position="7"/>
        <end position="131"/>
    </location>
</feature>